<keyword evidence="3" id="KW-1185">Reference proteome</keyword>
<name>A0A0C3NN57_PISTI</name>
<proteinExistence type="predicted"/>
<dbReference type="OrthoDB" id="3357985at2759"/>
<dbReference type="AlphaFoldDB" id="A0A0C3NN57"/>
<reference evidence="2 3" key="1">
    <citation type="submission" date="2014-04" db="EMBL/GenBank/DDBJ databases">
        <authorList>
            <consortium name="DOE Joint Genome Institute"/>
            <person name="Kuo A."/>
            <person name="Kohler A."/>
            <person name="Costa M.D."/>
            <person name="Nagy L.G."/>
            <person name="Floudas D."/>
            <person name="Copeland A."/>
            <person name="Barry K.W."/>
            <person name="Cichocki N."/>
            <person name="Veneault-Fourrey C."/>
            <person name="LaButti K."/>
            <person name="Lindquist E.A."/>
            <person name="Lipzen A."/>
            <person name="Lundell T."/>
            <person name="Morin E."/>
            <person name="Murat C."/>
            <person name="Sun H."/>
            <person name="Tunlid A."/>
            <person name="Henrissat B."/>
            <person name="Grigoriev I.V."/>
            <person name="Hibbett D.S."/>
            <person name="Martin F."/>
            <person name="Nordberg H.P."/>
            <person name="Cantor M.N."/>
            <person name="Hua S.X."/>
        </authorList>
    </citation>
    <scope>NUCLEOTIDE SEQUENCE [LARGE SCALE GENOMIC DNA]</scope>
    <source>
        <strain evidence="2 3">Marx 270</strain>
    </source>
</reference>
<evidence type="ECO:0000313" key="3">
    <source>
        <dbReference type="Proteomes" id="UP000054217"/>
    </source>
</evidence>
<dbReference type="HOGENOM" id="CLU_052397_0_1_1"/>
<accession>A0A0C3NN57</accession>
<dbReference type="STRING" id="870435.A0A0C3NN57"/>
<dbReference type="InterPro" id="IPR011333">
    <property type="entry name" value="SKP1/BTB/POZ_sf"/>
</dbReference>
<dbReference type="EMBL" id="KN832041">
    <property type="protein sequence ID" value="KIN96748.1"/>
    <property type="molecule type" value="Genomic_DNA"/>
</dbReference>
<dbReference type="PROSITE" id="PS50097">
    <property type="entry name" value="BTB"/>
    <property type="match status" value="1"/>
</dbReference>
<gene>
    <name evidence="2" type="ORF">M404DRAFT_927412</name>
</gene>
<dbReference type="InParanoid" id="A0A0C3NN57"/>
<dbReference type="Gene3D" id="3.30.710.10">
    <property type="entry name" value="Potassium Channel Kv1.1, Chain A"/>
    <property type="match status" value="1"/>
</dbReference>
<reference evidence="3" key="2">
    <citation type="submission" date="2015-01" db="EMBL/GenBank/DDBJ databases">
        <title>Evolutionary Origins and Diversification of the Mycorrhizal Mutualists.</title>
        <authorList>
            <consortium name="DOE Joint Genome Institute"/>
            <consortium name="Mycorrhizal Genomics Consortium"/>
            <person name="Kohler A."/>
            <person name="Kuo A."/>
            <person name="Nagy L.G."/>
            <person name="Floudas D."/>
            <person name="Copeland A."/>
            <person name="Barry K.W."/>
            <person name="Cichocki N."/>
            <person name="Veneault-Fourrey C."/>
            <person name="LaButti K."/>
            <person name="Lindquist E.A."/>
            <person name="Lipzen A."/>
            <person name="Lundell T."/>
            <person name="Morin E."/>
            <person name="Murat C."/>
            <person name="Riley R."/>
            <person name="Ohm R."/>
            <person name="Sun H."/>
            <person name="Tunlid A."/>
            <person name="Henrissat B."/>
            <person name="Grigoriev I.V."/>
            <person name="Hibbett D.S."/>
            <person name="Martin F."/>
        </authorList>
    </citation>
    <scope>NUCLEOTIDE SEQUENCE [LARGE SCALE GENOMIC DNA]</scope>
    <source>
        <strain evidence="3">Marx 270</strain>
    </source>
</reference>
<organism evidence="2 3">
    <name type="scientific">Pisolithus tinctorius Marx 270</name>
    <dbReference type="NCBI Taxonomy" id="870435"/>
    <lineage>
        <taxon>Eukaryota</taxon>
        <taxon>Fungi</taxon>
        <taxon>Dikarya</taxon>
        <taxon>Basidiomycota</taxon>
        <taxon>Agaricomycotina</taxon>
        <taxon>Agaricomycetes</taxon>
        <taxon>Agaricomycetidae</taxon>
        <taxon>Boletales</taxon>
        <taxon>Sclerodermatineae</taxon>
        <taxon>Pisolithaceae</taxon>
        <taxon>Pisolithus</taxon>
    </lineage>
</organism>
<feature type="domain" description="BTB" evidence="1">
    <location>
        <begin position="23"/>
        <end position="90"/>
    </location>
</feature>
<protein>
    <recommendedName>
        <fullName evidence="1">BTB domain-containing protein</fullName>
    </recommendedName>
</protein>
<dbReference type="InterPro" id="IPR000210">
    <property type="entry name" value="BTB/POZ_dom"/>
</dbReference>
<evidence type="ECO:0000313" key="2">
    <source>
        <dbReference type="EMBL" id="KIN96748.1"/>
    </source>
</evidence>
<sequence>MECEVSSAVLATKASWPFDDPNAEVILRSSDNVDFRVFRCNLSLASPVFKDMFTLGAPVHGEHPPNPSSLPVVPLSETGSALDALLRLIYPLTTPKLDSVGDIKALVAAVVKYDLIEPAIYRATNLIIRQYLQSSPVSLYAIACLCGWRNLAERAARETLKIKDFGRVRTYVAELEDMSAGDYYRLLDYHRACATAAHTTDIQTELHIAFPLLRSEVGEDIDIPALLCNCPMHVLSHQWFHEYMTVTREGLLRRPDPSTVKDRSFLGVLEGTTVCSRMALHLDQISDIYARAVDGAISKVKLEFKQ</sequence>
<dbReference type="Proteomes" id="UP000054217">
    <property type="component" value="Unassembled WGS sequence"/>
</dbReference>
<evidence type="ECO:0000259" key="1">
    <source>
        <dbReference type="PROSITE" id="PS50097"/>
    </source>
</evidence>